<proteinExistence type="predicted"/>
<dbReference type="InParanoid" id="L5JMS5"/>
<reference evidence="3" key="1">
    <citation type="journal article" date="2013" name="Science">
        <title>Comparative analysis of bat genomes provides insight into the evolution of flight and immunity.</title>
        <authorList>
            <person name="Zhang G."/>
            <person name="Cowled C."/>
            <person name="Shi Z."/>
            <person name="Huang Z."/>
            <person name="Bishop-Lilly K.A."/>
            <person name="Fang X."/>
            <person name="Wynne J.W."/>
            <person name="Xiong Z."/>
            <person name="Baker M.L."/>
            <person name="Zhao W."/>
            <person name="Tachedjian M."/>
            <person name="Zhu Y."/>
            <person name="Zhou P."/>
            <person name="Jiang X."/>
            <person name="Ng J."/>
            <person name="Yang L."/>
            <person name="Wu L."/>
            <person name="Xiao J."/>
            <person name="Feng Y."/>
            <person name="Chen Y."/>
            <person name="Sun X."/>
            <person name="Zhang Y."/>
            <person name="Marsh G.A."/>
            <person name="Crameri G."/>
            <person name="Broder C.C."/>
            <person name="Frey K.G."/>
            <person name="Wang L.F."/>
            <person name="Wang J."/>
        </authorList>
    </citation>
    <scope>NUCLEOTIDE SEQUENCE [LARGE SCALE GENOMIC DNA]</scope>
</reference>
<evidence type="ECO:0000313" key="3">
    <source>
        <dbReference type="Proteomes" id="UP000010552"/>
    </source>
</evidence>
<accession>L5JMS5</accession>
<gene>
    <name evidence="2" type="ORF">PAL_GLEAN10025355</name>
</gene>
<evidence type="ECO:0000313" key="2">
    <source>
        <dbReference type="EMBL" id="ELK00237.1"/>
    </source>
</evidence>
<dbReference type="Proteomes" id="UP000010552">
    <property type="component" value="Unassembled WGS sequence"/>
</dbReference>
<dbReference type="EMBL" id="KB031158">
    <property type="protein sequence ID" value="ELK00237.1"/>
    <property type="molecule type" value="Genomic_DNA"/>
</dbReference>
<sequence length="184" mass="19425">MRNPGLLLPRVLTSEYPSVPNCRCLWEAAAGHTLHPGPSSCSAGDEEGRAIRSRGADPGQSPLPPTCPQHTRAVLSPSRQVGRGPKVLAASGSRVWRGSRRCAAELAQGPGFLRAAHRSARVRRNREGEAGAGGEVQSQPDSGWSGAALEAGDRERRRAVVECCGGVCVCVGVLNRWEGPGFLE</sequence>
<name>L5JMS5_PTEAL</name>
<dbReference type="AlphaFoldDB" id="L5JMS5"/>
<feature type="region of interest" description="Disordered" evidence="1">
    <location>
        <begin position="117"/>
        <end position="149"/>
    </location>
</feature>
<feature type="region of interest" description="Disordered" evidence="1">
    <location>
        <begin position="35"/>
        <end position="68"/>
    </location>
</feature>
<organism evidence="2 3">
    <name type="scientific">Pteropus alecto</name>
    <name type="common">Black flying fox</name>
    <dbReference type="NCBI Taxonomy" id="9402"/>
    <lineage>
        <taxon>Eukaryota</taxon>
        <taxon>Metazoa</taxon>
        <taxon>Chordata</taxon>
        <taxon>Craniata</taxon>
        <taxon>Vertebrata</taxon>
        <taxon>Euteleostomi</taxon>
        <taxon>Mammalia</taxon>
        <taxon>Eutheria</taxon>
        <taxon>Laurasiatheria</taxon>
        <taxon>Chiroptera</taxon>
        <taxon>Yinpterochiroptera</taxon>
        <taxon>Pteropodoidea</taxon>
        <taxon>Pteropodidae</taxon>
        <taxon>Pteropodinae</taxon>
        <taxon>Pteropus</taxon>
    </lineage>
</organism>
<keyword evidence="3" id="KW-1185">Reference proteome</keyword>
<evidence type="ECO:0000256" key="1">
    <source>
        <dbReference type="SAM" id="MobiDB-lite"/>
    </source>
</evidence>
<protein>
    <submittedName>
        <fullName evidence="2">Uncharacterized protein</fullName>
    </submittedName>
</protein>